<keyword evidence="4 5" id="KW-0472">Membrane</keyword>
<feature type="transmembrane region" description="Helical" evidence="5">
    <location>
        <begin position="334"/>
        <end position="353"/>
    </location>
</feature>
<feature type="transmembrane region" description="Helical" evidence="5">
    <location>
        <begin position="115"/>
        <end position="134"/>
    </location>
</feature>
<evidence type="ECO:0000256" key="4">
    <source>
        <dbReference type="ARBA" id="ARBA00023136"/>
    </source>
</evidence>
<evidence type="ECO:0000259" key="6">
    <source>
        <dbReference type="Pfam" id="PF04932"/>
    </source>
</evidence>
<accession>A0A840XVG5</accession>
<feature type="transmembrane region" description="Helical" evidence="5">
    <location>
        <begin position="154"/>
        <end position="176"/>
    </location>
</feature>
<feature type="transmembrane region" description="Helical" evidence="5">
    <location>
        <begin position="229"/>
        <end position="248"/>
    </location>
</feature>
<reference evidence="7 8" key="1">
    <citation type="submission" date="2020-08" db="EMBL/GenBank/DDBJ databases">
        <title>Genomic Encyclopedia of Type Strains, Phase IV (KMG-IV): sequencing the most valuable type-strain genomes for metagenomic binning, comparative biology and taxonomic classification.</title>
        <authorList>
            <person name="Goeker M."/>
        </authorList>
    </citation>
    <scope>NUCLEOTIDE SEQUENCE [LARGE SCALE GENOMIC DNA]</scope>
    <source>
        <strain evidence="7 8">DSM 25622</strain>
    </source>
</reference>
<evidence type="ECO:0000256" key="5">
    <source>
        <dbReference type="SAM" id="Phobius"/>
    </source>
</evidence>
<keyword evidence="8" id="KW-1185">Reference proteome</keyword>
<dbReference type="PANTHER" id="PTHR37422:SF13">
    <property type="entry name" value="LIPOPOLYSACCHARIDE BIOSYNTHESIS PROTEIN PA4999-RELATED"/>
    <property type="match status" value="1"/>
</dbReference>
<keyword evidence="2 5" id="KW-0812">Transmembrane</keyword>
<proteinExistence type="predicted"/>
<sequence>MPLRRLFQDVRTPFGLLLLLAPVVGVLQYRGIALAATLALAGTVATYARVRRRLPRPSGPTLAIALLIPAWCLVSAAWAEAPGRAAATALTVGGFVLLAALALRALREEPAERLASMLPLLAIGLGTGILLASLDAMTGGLLRAGVRGGGPIPGVLAFGLKPAVSVIALLLPAVLALPRVPRAARLALVLAGLATALLLPAESAKIAAVAGLLAMGGAALLGRWVARGIGVALAAAFVAMPLLIHAALPALPPLEGRPLSAAHRILIWDWAVDRVEERPVLGWGGEASRTVPGGRDAFDAATLDRFGLTSPATRGWFSGPGAQRLPLHTHNIPLQIWLELGGVGAFLAAALMLRLGWRAGENGPGATGMLAAAAVIGMLSYGVWQEWWIGLLLMAAIIGELLGVLHRGRAAPPAG</sequence>
<evidence type="ECO:0000256" key="3">
    <source>
        <dbReference type="ARBA" id="ARBA00022989"/>
    </source>
</evidence>
<keyword evidence="7" id="KW-0436">Ligase</keyword>
<dbReference type="PANTHER" id="PTHR37422">
    <property type="entry name" value="TEICHURONIC ACID BIOSYNTHESIS PROTEIN TUAE"/>
    <property type="match status" value="1"/>
</dbReference>
<comment type="subcellular location">
    <subcellularLocation>
        <location evidence="1">Membrane</location>
        <topology evidence="1">Multi-pass membrane protein</topology>
    </subcellularLocation>
</comment>
<evidence type="ECO:0000256" key="2">
    <source>
        <dbReference type="ARBA" id="ARBA00022692"/>
    </source>
</evidence>
<evidence type="ECO:0000313" key="8">
    <source>
        <dbReference type="Proteomes" id="UP000580654"/>
    </source>
</evidence>
<organism evidence="7 8">
    <name type="scientific">Muricoccus pecuniae</name>
    <dbReference type="NCBI Taxonomy" id="693023"/>
    <lineage>
        <taxon>Bacteria</taxon>
        <taxon>Pseudomonadati</taxon>
        <taxon>Pseudomonadota</taxon>
        <taxon>Alphaproteobacteria</taxon>
        <taxon>Acetobacterales</taxon>
        <taxon>Roseomonadaceae</taxon>
        <taxon>Muricoccus</taxon>
    </lineage>
</organism>
<comment type="caution">
    <text evidence="7">The sequence shown here is derived from an EMBL/GenBank/DDBJ whole genome shotgun (WGS) entry which is preliminary data.</text>
</comment>
<feature type="transmembrane region" description="Helical" evidence="5">
    <location>
        <begin position="365"/>
        <end position="381"/>
    </location>
</feature>
<name>A0A840XVG5_9PROT</name>
<dbReference type="EMBL" id="JACIJD010000002">
    <property type="protein sequence ID" value="MBB5692515.1"/>
    <property type="molecule type" value="Genomic_DNA"/>
</dbReference>
<dbReference type="Proteomes" id="UP000580654">
    <property type="component" value="Unassembled WGS sequence"/>
</dbReference>
<protein>
    <submittedName>
        <fullName evidence="7">O-antigen ligase</fullName>
    </submittedName>
</protein>
<feature type="transmembrane region" description="Helical" evidence="5">
    <location>
        <begin position="387"/>
        <end position="405"/>
    </location>
</feature>
<keyword evidence="3 5" id="KW-1133">Transmembrane helix</keyword>
<evidence type="ECO:0000256" key="1">
    <source>
        <dbReference type="ARBA" id="ARBA00004141"/>
    </source>
</evidence>
<gene>
    <name evidence="7" type="ORF">FHS87_000530</name>
</gene>
<dbReference type="RefSeq" id="WP_184513579.1">
    <property type="nucleotide sequence ID" value="NZ_JACIJD010000002.1"/>
</dbReference>
<dbReference type="GO" id="GO:0016874">
    <property type="term" value="F:ligase activity"/>
    <property type="evidence" value="ECO:0007669"/>
    <property type="project" value="UniProtKB-KW"/>
</dbReference>
<feature type="transmembrane region" description="Helical" evidence="5">
    <location>
        <begin position="33"/>
        <end position="50"/>
    </location>
</feature>
<evidence type="ECO:0000313" key="7">
    <source>
        <dbReference type="EMBL" id="MBB5692515.1"/>
    </source>
</evidence>
<feature type="transmembrane region" description="Helical" evidence="5">
    <location>
        <begin position="206"/>
        <end position="222"/>
    </location>
</feature>
<dbReference type="InterPro" id="IPR051533">
    <property type="entry name" value="WaaL-like"/>
</dbReference>
<feature type="transmembrane region" description="Helical" evidence="5">
    <location>
        <begin position="62"/>
        <end position="79"/>
    </location>
</feature>
<feature type="domain" description="O-antigen ligase-related" evidence="6">
    <location>
        <begin position="189"/>
        <end position="348"/>
    </location>
</feature>
<feature type="transmembrane region" description="Helical" evidence="5">
    <location>
        <begin position="85"/>
        <end position="103"/>
    </location>
</feature>
<dbReference type="InterPro" id="IPR007016">
    <property type="entry name" value="O-antigen_ligase-rel_domated"/>
</dbReference>
<feature type="transmembrane region" description="Helical" evidence="5">
    <location>
        <begin position="183"/>
        <end position="200"/>
    </location>
</feature>
<dbReference type="Pfam" id="PF04932">
    <property type="entry name" value="Wzy_C"/>
    <property type="match status" value="1"/>
</dbReference>
<dbReference type="AlphaFoldDB" id="A0A840XVG5"/>
<dbReference type="GO" id="GO:0016020">
    <property type="term" value="C:membrane"/>
    <property type="evidence" value="ECO:0007669"/>
    <property type="project" value="UniProtKB-SubCell"/>
</dbReference>